<comment type="caution">
    <text evidence="3">The sequence shown here is derived from an EMBL/GenBank/DDBJ whole genome shotgun (WGS) entry which is preliminary data.</text>
</comment>
<feature type="compositionally biased region" description="Polar residues" evidence="2">
    <location>
        <begin position="246"/>
        <end position="265"/>
    </location>
</feature>
<protein>
    <submittedName>
        <fullName evidence="3">Uncharacterized protein</fullName>
    </submittedName>
</protein>
<keyword evidence="1" id="KW-0175">Coiled coil</keyword>
<feature type="region of interest" description="Disordered" evidence="2">
    <location>
        <begin position="172"/>
        <end position="214"/>
    </location>
</feature>
<feature type="compositionally biased region" description="Low complexity" evidence="2">
    <location>
        <begin position="173"/>
        <end position="182"/>
    </location>
</feature>
<feature type="region of interest" description="Disordered" evidence="2">
    <location>
        <begin position="351"/>
        <end position="390"/>
    </location>
</feature>
<accession>A0AAN6YLT5</accession>
<evidence type="ECO:0000256" key="1">
    <source>
        <dbReference type="SAM" id="Coils"/>
    </source>
</evidence>
<feature type="coiled-coil region" evidence="1">
    <location>
        <begin position="481"/>
        <end position="515"/>
    </location>
</feature>
<feature type="region of interest" description="Disordered" evidence="2">
    <location>
        <begin position="244"/>
        <end position="316"/>
    </location>
</feature>
<sequence length="617" mass="67307">MAVLQHMVPSGERCIPSLEFNDDSWVAAVALKGGSFFQRLAGITDKIMPPRQNNLAWHLCSALPENGQTLNWSTSRCSGQNTQTMDNAPLIKVEFKFILCCISRLTPTFPPNQAHDHARAASKATQTADTTVAVSEHAQAAGEFANAAKGTSSAEALRTLRLLEQHHRRLSELLRLPSEPTSQNSIDSDIQEEDEKDESPRPIQTPSVSSKVMPTLLHHRTSSRNLTSSIANNLASARGIPGIKSNKYSSSQPLAPSVSNDQVSGNLEIHPRRDGSTRSAKSADPAPKPSWVPPSIQEDDELPASPKPATTSGNDEGFSKFYSAFGGLINRLSAPLAFAGLPLIVEESISGEQTPASTPAAAPSPSSLEPSRRPSSRHQRGNPSIAEPDLRKIFSRATIRSLPPSADSYYFVPPSGHTASYASILNHEHKEKRRMAAGNGLDDEDEDDFVDAQEIIHQASVGASVPAGIRNRGQKNQVPLEKGLRNQVDELNLENASLKEALDKVSKRLHAFEMNSQSSHMALAQSIRFQRPGSPMSTSGMVHGGGGAAAEEAWRKKNKELEEQVKELTKRLVAMEKDYDKLKDTVEKYRDRWEKLKAGAKARRELQGQSKGEDEVR</sequence>
<reference evidence="3" key="1">
    <citation type="journal article" date="2023" name="Mol. Phylogenet. Evol.">
        <title>Genome-scale phylogeny and comparative genomics of the fungal order Sordariales.</title>
        <authorList>
            <person name="Hensen N."/>
            <person name="Bonometti L."/>
            <person name="Westerberg I."/>
            <person name="Brannstrom I.O."/>
            <person name="Guillou S."/>
            <person name="Cros-Aarteil S."/>
            <person name="Calhoun S."/>
            <person name="Haridas S."/>
            <person name="Kuo A."/>
            <person name="Mondo S."/>
            <person name="Pangilinan J."/>
            <person name="Riley R."/>
            <person name="LaButti K."/>
            <person name="Andreopoulos B."/>
            <person name="Lipzen A."/>
            <person name="Chen C."/>
            <person name="Yan M."/>
            <person name="Daum C."/>
            <person name="Ng V."/>
            <person name="Clum A."/>
            <person name="Steindorff A."/>
            <person name="Ohm R.A."/>
            <person name="Martin F."/>
            <person name="Silar P."/>
            <person name="Natvig D.O."/>
            <person name="Lalanne C."/>
            <person name="Gautier V."/>
            <person name="Ament-Velasquez S.L."/>
            <person name="Kruys A."/>
            <person name="Hutchinson M.I."/>
            <person name="Powell A.J."/>
            <person name="Barry K."/>
            <person name="Miller A.N."/>
            <person name="Grigoriev I.V."/>
            <person name="Debuchy R."/>
            <person name="Gladieux P."/>
            <person name="Hiltunen Thoren M."/>
            <person name="Johannesson H."/>
        </authorList>
    </citation>
    <scope>NUCLEOTIDE SEQUENCE</scope>
    <source>
        <strain evidence="3">CBS 990.96</strain>
    </source>
</reference>
<evidence type="ECO:0000256" key="2">
    <source>
        <dbReference type="SAM" id="MobiDB-lite"/>
    </source>
</evidence>
<dbReference type="PANTHER" id="PTHR40130:SF1">
    <property type="entry name" value="SPINDLE POLE BODY-ASSOCIATED PROTEIN CUT12 DOMAIN-CONTAINING PROTEIN"/>
    <property type="match status" value="1"/>
</dbReference>
<name>A0AAN6YLT5_9PEZI</name>
<dbReference type="SUPFAM" id="SSF140361">
    <property type="entry name" value="MIT domain-like"/>
    <property type="match status" value="1"/>
</dbReference>
<keyword evidence="4" id="KW-1185">Reference proteome</keyword>
<dbReference type="EMBL" id="MU865543">
    <property type="protein sequence ID" value="KAK4221474.1"/>
    <property type="molecule type" value="Genomic_DNA"/>
</dbReference>
<dbReference type="PANTHER" id="PTHR40130">
    <property type="entry name" value="EXPRESSED PROTEIN"/>
    <property type="match status" value="1"/>
</dbReference>
<feature type="compositionally biased region" description="Low complexity" evidence="2">
    <location>
        <begin position="355"/>
        <end position="369"/>
    </location>
</feature>
<dbReference type="AlphaFoldDB" id="A0AAN6YLT5"/>
<evidence type="ECO:0000313" key="3">
    <source>
        <dbReference type="EMBL" id="KAK4221474.1"/>
    </source>
</evidence>
<reference evidence="3" key="2">
    <citation type="submission" date="2023-05" db="EMBL/GenBank/DDBJ databases">
        <authorList>
            <consortium name="Lawrence Berkeley National Laboratory"/>
            <person name="Steindorff A."/>
            <person name="Hensen N."/>
            <person name="Bonometti L."/>
            <person name="Westerberg I."/>
            <person name="Brannstrom I.O."/>
            <person name="Guillou S."/>
            <person name="Cros-Aarteil S."/>
            <person name="Calhoun S."/>
            <person name="Haridas S."/>
            <person name="Kuo A."/>
            <person name="Mondo S."/>
            <person name="Pangilinan J."/>
            <person name="Riley R."/>
            <person name="Labutti K."/>
            <person name="Andreopoulos B."/>
            <person name="Lipzen A."/>
            <person name="Chen C."/>
            <person name="Yanf M."/>
            <person name="Daum C."/>
            <person name="Ng V."/>
            <person name="Clum A."/>
            <person name="Ohm R."/>
            <person name="Martin F."/>
            <person name="Silar P."/>
            <person name="Natvig D."/>
            <person name="Lalanne C."/>
            <person name="Gautier V."/>
            <person name="Ament-Velasquez S.L."/>
            <person name="Kruys A."/>
            <person name="Hutchinson M.I."/>
            <person name="Powell A.J."/>
            <person name="Barry K."/>
            <person name="Miller A.N."/>
            <person name="Grigoriev I.V."/>
            <person name="Debuchy R."/>
            <person name="Gladieux P."/>
            <person name="Thoren M.H."/>
            <person name="Johannesson H."/>
        </authorList>
    </citation>
    <scope>NUCLEOTIDE SEQUENCE</scope>
    <source>
        <strain evidence="3">CBS 990.96</strain>
    </source>
</reference>
<dbReference type="Gene3D" id="1.20.58.80">
    <property type="entry name" value="Phosphotransferase system, lactose/cellobiose-type IIA subunit"/>
    <property type="match status" value="1"/>
</dbReference>
<evidence type="ECO:0000313" key="4">
    <source>
        <dbReference type="Proteomes" id="UP001301958"/>
    </source>
</evidence>
<organism evidence="3 4">
    <name type="scientific">Podospora fimiseda</name>
    <dbReference type="NCBI Taxonomy" id="252190"/>
    <lineage>
        <taxon>Eukaryota</taxon>
        <taxon>Fungi</taxon>
        <taxon>Dikarya</taxon>
        <taxon>Ascomycota</taxon>
        <taxon>Pezizomycotina</taxon>
        <taxon>Sordariomycetes</taxon>
        <taxon>Sordariomycetidae</taxon>
        <taxon>Sordariales</taxon>
        <taxon>Podosporaceae</taxon>
        <taxon>Podospora</taxon>
    </lineage>
</organism>
<feature type="compositionally biased region" description="Polar residues" evidence="2">
    <location>
        <begin position="202"/>
        <end position="212"/>
    </location>
</feature>
<dbReference type="Proteomes" id="UP001301958">
    <property type="component" value="Unassembled WGS sequence"/>
</dbReference>
<proteinExistence type="predicted"/>
<feature type="coiled-coil region" evidence="1">
    <location>
        <begin position="551"/>
        <end position="592"/>
    </location>
</feature>
<gene>
    <name evidence="3" type="ORF">QBC38DRAFT_449135</name>
</gene>